<name>A0AAN6DWD2_9EURO</name>
<reference evidence="2" key="1">
    <citation type="journal article" date="2022" name="bioRxiv">
        <title>Deciphering the potential niche of two novel black yeast fungi from a biological soil crust based on their genomes, phenotypes, and melanin regulation.</title>
        <authorList>
            <consortium name="DOE Joint Genome Institute"/>
            <person name="Carr E.C."/>
            <person name="Barton Q."/>
            <person name="Grambo S."/>
            <person name="Sullivan M."/>
            <person name="Renfro C.M."/>
            <person name="Kuo A."/>
            <person name="Pangilinan J."/>
            <person name="Lipzen A."/>
            <person name="Keymanesh K."/>
            <person name="Savage E."/>
            <person name="Barry K."/>
            <person name="Grigoriev I.V."/>
            <person name="Riekhof W.R."/>
            <person name="Harris S.S."/>
        </authorList>
    </citation>
    <scope>NUCLEOTIDE SEQUENCE</scope>
    <source>
        <strain evidence="2">JF 03-4F</strain>
    </source>
</reference>
<comment type="caution">
    <text evidence="2">The sequence shown here is derived from an EMBL/GenBank/DDBJ whole genome shotgun (WGS) entry which is preliminary data.</text>
</comment>
<keyword evidence="1" id="KW-0812">Transmembrane</keyword>
<dbReference type="EMBL" id="MU404354">
    <property type="protein sequence ID" value="KAI1612634.1"/>
    <property type="molecule type" value="Genomic_DNA"/>
</dbReference>
<keyword evidence="3" id="KW-1185">Reference proteome</keyword>
<feature type="transmembrane region" description="Helical" evidence="1">
    <location>
        <begin position="286"/>
        <end position="304"/>
    </location>
</feature>
<feature type="transmembrane region" description="Helical" evidence="1">
    <location>
        <begin position="232"/>
        <end position="254"/>
    </location>
</feature>
<accession>A0AAN6DWD2</accession>
<dbReference type="AlphaFoldDB" id="A0AAN6DWD2"/>
<evidence type="ECO:0008006" key="4">
    <source>
        <dbReference type="Google" id="ProtNLM"/>
    </source>
</evidence>
<sequence>MANTTLTSWNTTVLPSNVTVLAGSDNSNEFTRANVIGMFLTLQLCQITQPYGSLLSQSGRFFWRCNPISSFVECLIIFWHLGCVVFRSVKEKRPALLRSLREAAGGLLLLRGGLCSDDSAVLMQKLLTGSFLDKDDQSVPHAVSQTTPQHGRGDIAMSQRQDASHSTVPAADWTLEANRSHALDPMTEKSRILHEALGSSVLAHKELRIDLLAAFTELAVLIKVVIVNGNRWLVVAGVFLVLDGVAIQALLVLLHWRELDELQMTSTIRMLRILDIELGPQRRWKFICMFLHLSFFGYLAYLAFTHPWLPKDATGFLRFLRDHVGISDVEAAAMVKKYFIIYGLLWWVCGTIAIPGLCKKGAFGILYAVY</sequence>
<evidence type="ECO:0000313" key="3">
    <source>
        <dbReference type="Proteomes" id="UP001203852"/>
    </source>
</evidence>
<protein>
    <recommendedName>
        <fullName evidence="4">Transmembrane protein</fullName>
    </recommendedName>
</protein>
<proteinExistence type="predicted"/>
<evidence type="ECO:0000313" key="2">
    <source>
        <dbReference type="EMBL" id="KAI1612634.1"/>
    </source>
</evidence>
<dbReference type="Proteomes" id="UP001203852">
    <property type="component" value="Unassembled WGS sequence"/>
</dbReference>
<gene>
    <name evidence="2" type="ORF">EDD36DRAFT_464792</name>
</gene>
<keyword evidence="1" id="KW-0472">Membrane</keyword>
<keyword evidence="1" id="KW-1133">Transmembrane helix</keyword>
<evidence type="ECO:0000256" key="1">
    <source>
        <dbReference type="SAM" id="Phobius"/>
    </source>
</evidence>
<feature type="transmembrane region" description="Helical" evidence="1">
    <location>
        <begin position="339"/>
        <end position="358"/>
    </location>
</feature>
<organism evidence="2 3">
    <name type="scientific">Exophiala viscosa</name>
    <dbReference type="NCBI Taxonomy" id="2486360"/>
    <lineage>
        <taxon>Eukaryota</taxon>
        <taxon>Fungi</taxon>
        <taxon>Dikarya</taxon>
        <taxon>Ascomycota</taxon>
        <taxon>Pezizomycotina</taxon>
        <taxon>Eurotiomycetes</taxon>
        <taxon>Chaetothyriomycetidae</taxon>
        <taxon>Chaetothyriales</taxon>
        <taxon>Herpotrichiellaceae</taxon>
        <taxon>Exophiala</taxon>
    </lineage>
</organism>